<evidence type="ECO:0000313" key="8">
    <source>
        <dbReference type="Proteomes" id="UP000015104"/>
    </source>
</evidence>
<dbReference type="EMBL" id="CAEY01000481">
    <property type="status" value="NOT_ANNOTATED_CDS"/>
    <property type="molecule type" value="Genomic_DNA"/>
</dbReference>
<feature type="domain" description="Carboxylesterase type B" evidence="6">
    <location>
        <begin position="34"/>
        <end position="510"/>
    </location>
</feature>
<reference evidence="8" key="1">
    <citation type="submission" date="2011-08" db="EMBL/GenBank/DDBJ databases">
        <authorList>
            <person name="Rombauts S."/>
        </authorList>
    </citation>
    <scope>NUCLEOTIDE SEQUENCE</scope>
    <source>
        <strain evidence="8">London</strain>
    </source>
</reference>
<dbReference type="EnsemblMetazoa" id="tetur01g14180.1">
    <property type="protein sequence ID" value="tetur01g14180.1"/>
    <property type="gene ID" value="tetur01g14180"/>
</dbReference>
<sequence>MFSCNLIVAVIFTVILCNEIKCETSFKSTEVTENPVIETKLGLIQGNLRNESGFVFEEFLGIKYATVPKRFKYSTLLNQRWDGILKANEYGPICPQQDAKLATSEDCLYLNVWRPTGLSDETLLPVLFWVHGSGWRHGSGAGNPGGILAADGKIIVVTINYRLGALGFGFGDENEIQGNQGISDAINGLKWVRENIGCFGGDPSQVTLAGHSAGSMLGSIIPVMPTLDHSLYSKLWLMSGVSTITKIIENTTIALAKTKLLASKVGCGSVTPGPLAPEVIECLQNVNVSILIDRNQDEDIRVIGGAEGPAFLPVYGTPLVPAPVIDLFLSSYGKIEKKIIFNGVHQDEATPWIGNLSLNTRDEAYAGAWFKLSYIKKDLTAEQMKPFFDYYFNGIQDGDTKSFRVALAKFVTDLSFRCPSICLSEIFSTYHSVRFGEYTYISDKDGPQARPDGPQHGDSIPLYFGQPFASNPTRRRTGSYSGKDKNLSLRLMKTMSDFVYGVEPLDWPELHFDKKNPEKKPKIKIINLTDSIVEFDDQSLCFKWAKLLNFEITSNSTSLY</sequence>
<dbReference type="PANTHER" id="PTHR43918">
    <property type="entry name" value="ACETYLCHOLINESTERASE"/>
    <property type="match status" value="1"/>
</dbReference>
<comment type="similarity">
    <text evidence="1 5">Belongs to the type-B carboxylesterase/lipase family.</text>
</comment>
<reference evidence="7" key="2">
    <citation type="submission" date="2015-06" db="UniProtKB">
        <authorList>
            <consortium name="EnsemblMetazoa"/>
        </authorList>
    </citation>
    <scope>IDENTIFICATION</scope>
</reference>
<dbReference type="GO" id="GO:0003990">
    <property type="term" value="F:acetylcholinesterase activity"/>
    <property type="evidence" value="ECO:0007669"/>
    <property type="project" value="TreeGrafter"/>
</dbReference>
<dbReference type="eggNOG" id="KOG1516">
    <property type="taxonomic scope" value="Eukaryota"/>
</dbReference>
<dbReference type="PROSITE" id="PS00941">
    <property type="entry name" value="CARBOXYLESTERASE_B_2"/>
    <property type="match status" value="1"/>
</dbReference>
<keyword evidence="2" id="KW-0719">Serine esterase</keyword>
<protein>
    <recommendedName>
        <fullName evidence="5">Carboxylic ester hydrolase</fullName>
        <ecNumber evidence="5">3.1.1.-</ecNumber>
    </recommendedName>
</protein>
<keyword evidence="4" id="KW-0325">Glycoprotein</keyword>
<feature type="signal peptide" evidence="5">
    <location>
        <begin position="1"/>
        <end position="17"/>
    </location>
</feature>
<keyword evidence="8" id="KW-1185">Reference proteome</keyword>
<accession>T1JTH6</accession>
<dbReference type="KEGG" id="tut:107370066"/>
<dbReference type="Pfam" id="PF00135">
    <property type="entry name" value="COesterase"/>
    <property type="match status" value="1"/>
</dbReference>
<dbReference type="PANTHER" id="PTHR43918:SF4">
    <property type="entry name" value="CARBOXYLIC ESTER HYDROLASE"/>
    <property type="match status" value="1"/>
</dbReference>
<name>T1JTH6_TETUR</name>
<dbReference type="SUPFAM" id="SSF53474">
    <property type="entry name" value="alpha/beta-Hydrolases"/>
    <property type="match status" value="1"/>
</dbReference>
<proteinExistence type="inferred from homology"/>
<evidence type="ECO:0000256" key="3">
    <source>
        <dbReference type="ARBA" id="ARBA00022801"/>
    </source>
</evidence>
<dbReference type="InterPro" id="IPR019819">
    <property type="entry name" value="Carboxylesterase_B_CS"/>
</dbReference>
<dbReference type="ESTHER" id="tetur-t1jth6">
    <property type="family name" value="Cholinesterase-like"/>
</dbReference>
<evidence type="ECO:0000259" key="6">
    <source>
        <dbReference type="Pfam" id="PF00135"/>
    </source>
</evidence>
<dbReference type="GO" id="GO:0005615">
    <property type="term" value="C:extracellular space"/>
    <property type="evidence" value="ECO:0007669"/>
    <property type="project" value="TreeGrafter"/>
</dbReference>
<evidence type="ECO:0000256" key="2">
    <source>
        <dbReference type="ARBA" id="ARBA00022487"/>
    </source>
</evidence>
<dbReference type="OMA" id="LATSEDC"/>
<evidence type="ECO:0000256" key="4">
    <source>
        <dbReference type="ARBA" id="ARBA00023180"/>
    </source>
</evidence>
<dbReference type="HOGENOM" id="CLU_006586_13_0_1"/>
<dbReference type="GO" id="GO:0005886">
    <property type="term" value="C:plasma membrane"/>
    <property type="evidence" value="ECO:0007669"/>
    <property type="project" value="TreeGrafter"/>
</dbReference>
<feature type="chain" id="PRO_5005147085" description="Carboxylic ester hydrolase" evidence="5">
    <location>
        <begin position="18"/>
        <end position="560"/>
    </location>
</feature>
<dbReference type="Proteomes" id="UP000015104">
    <property type="component" value="Unassembled WGS sequence"/>
</dbReference>
<organism evidence="7 8">
    <name type="scientific">Tetranychus urticae</name>
    <name type="common">Two-spotted spider mite</name>
    <dbReference type="NCBI Taxonomy" id="32264"/>
    <lineage>
        <taxon>Eukaryota</taxon>
        <taxon>Metazoa</taxon>
        <taxon>Ecdysozoa</taxon>
        <taxon>Arthropoda</taxon>
        <taxon>Chelicerata</taxon>
        <taxon>Arachnida</taxon>
        <taxon>Acari</taxon>
        <taxon>Acariformes</taxon>
        <taxon>Trombidiformes</taxon>
        <taxon>Prostigmata</taxon>
        <taxon>Eleutherengona</taxon>
        <taxon>Raphignathae</taxon>
        <taxon>Tetranychoidea</taxon>
        <taxon>Tetranychidae</taxon>
        <taxon>Tetranychus</taxon>
    </lineage>
</organism>
<dbReference type="InterPro" id="IPR019826">
    <property type="entry name" value="Carboxylesterase_B_AS"/>
</dbReference>
<dbReference type="PROSITE" id="PS00122">
    <property type="entry name" value="CARBOXYLESTERASE_B_1"/>
    <property type="match status" value="1"/>
</dbReference>
<dbReference type="EC" id="3.1.1.-" evidence="5"/>
<dbReference type="GO" id="GO:0006581">
    <property type="term" value="P:acetylcholine catabolic process"/>
    <property type="evidence" value="ECO:0007669"/>
    <property type="project" value="TreeGrafter"/>
</dbReference>
<evidence type="ECO:0000256" key="5">
    <source>
        <dbReference type="RuleBase" id="RU361235"/>
    </source>
</evidence>
<dbReference type="AlphaFoldDB" id="T1JTH6"/>
<gene>
    <name evidence="7" type="primary">107370066</name>
</gene>
<dbReference type="OrthoDB" id="3200163at2759"/>
<dbReference type="InterPro" id="IPR050654">
    <property type="entry name" value="AChE-related_enzymes"/>
</dbReference>
<keyword evidence="5" id="KW-0732">Signal</keyword>
<dbReference type="InterPro" id="IPR002018">
    <property type="entry name" value="CarbesteraseB"/>
</dbReference>
<dbReference type="GO" id="GO:0019695">
    <property type="term" value="P:choline metabolic process"/>
    <property type="evidence" value="ECO:0007669"/>
    <property type="project" value="TreeGrafter"/>
</dbReference>
<evidence type="ECO:0000256" key="1">
    <source>
        <dbReference type="ARBA" id="ARBA00005964"/>
    </source>
</evidence>
<evidence type="ECO:0000313" key="7">
    <source>
        <dbReference type="EnsemblMetazoa" id="tetur01g14180.1"/>
    </source>
</evidence>
<keyword evidence="3 5" id="KW-0378">Hydrolase</keyword>
<dbReference type="Gene3D" id="3.40.50.1820">
    <property type="entry name" value="alpha/beta hydrolase"/>
    <property type="match status" value="1"/>
</dbReference>
<dbReference type="InterPro" id="IPR029058">
    <property type="entry name" value="AB_hydrolase_fold"/>
</dbReference>